<feature type="modified residue" description="N6-(pyridoxal phosphate)lysine" evidence="8">
    <location>
        <position position="269"/>
    </location>
</feature>
<evidence type="ECO:0000256" key="6">
    <source>
        <dbReference type="ARBA" id="ARBA00023235"/>
    </source>
</evidence>
<dbReference type="HAMAP" id="MF_00375">
    <property type="entry name" value="HemL_aminotrans_3"/>
    <property type="match status" value="1"/>
</dbReference>
<evidence type="ECO:0000256" key="3">
    <source>
        <dbReference type="ARBA" id="ARBA00004819"/>
    </source>
</evidence>
<keyword evidence="6 8" id="KW-0413">Isomerase</keyword>
<dbReference type="PATRIC" id="fig|883161.3.peg.1648"/>
<dbReference type="FunFam" id="3.40.640.10:FF:000021">
    <property type="entry name" value="Glutamate-1-semialdehyde 2,1-aminomutase"/>
    <property type="match status" value="1"/>
</dbReference>
<proteinExistence type="inferred from homology"/>
<organism evidence="9 10">
    <name type="scientific">Propionimicrobium lymphophilum ACS-093-V-SCH5</name>
    <dbReference type="NCBI Taxonomy" id="883161"/>
    <lineage>
        <taxon>Bacteria</taxon>
        <taxon>Bacillati</taxon>
        <taxon>Actinomycetota</taxon>
        <taxon>Actinomycetes</taxon>
        <taxon>Propionibacteriales</taxon>
        <taxon>Propionibacteriaceae</taxon>
        <taxon>Propionimicrobium</taxon>
    </lineage>
</organism>
<comment type="pathway">
    <text evidence="3">Porphyrin-containing compound metabolism; protoporphyrin-IX biosynthesis; 5-aminolevulinate from L-glutamyl-tRNA(Glu): step 2/2.</text>
</comment>
<dbReference type="InterPro" id="IPR015422">
    <property type="entry name" value="PyrdxlP-dep_Trfase_small"/>
</dbReference>
<dbReference type="InterPro" id="IPR004639">
    <property type="entry name" value="4pyrrol_synth_GluAld_NH2Trfase"/>
</dbReference>
<name>S2WWG7_9ACTN</name>
<protein>
    <recommendedName>
        <fullName evidence="8">Glutamate-1-semialdehyde 2,1-aminomutase</fullName>
        <shortName evidence="8">GSA</shortName>
        <ecNumber evidence="8">5.4.3.8</ecNumber>
    </recommendedName>
    <alternativeName>
        <fullName evidence="8">Glutamate-1-semialdehyde aminotransferase</fullName>
        <shortName evidence="8">GSA-AT</shortName>
    </alternativeName>
</protein>
<dbReference type="PANTHER" id="PTHR43713">
    <property type="entry name" value="GLUTAMATE-1-SEMIALDEHYDE 2,1-AMINOMUTASE"/>
    <property type="match status" value="1"/>
</dbReference>
<dbReference type="NCBIfam" id="NF000818">
    <property type="entry name" value="PRK00062.1"/>
    <property type="match status" value="1"/>
</dbReference>
<comment type="subunit">
    <text evidence="8">Homodimer.</text>
</comment>
<dbReference type="CDD" id="cd00610">
    <property type="entry name" value="OAT_like"/>
    <property type="match status" value="1"/>
</dbReference>
<dbReference type="NCBIfam" id="TIGR00713">
    <property type="entry name" value="hemL"/>
    <property type="match status" value="1"/>
</dbReference>
<dbReference type="InterPro" id="IPR015424">
    <property type="entry name" value="PyrdxlP-dep_Trfase"/>
</dbReference>
<dbReference type="InterPro" id="IPR015421">
    <property type="entry name" value="PyrdxlP-dep_Trfase_major"/>
</dbReference>
<evidence type="ECO:0000256" key="7">
    <source>
        <dbReference type="ARBA" id="ARBA00023244"/>
    </source>
</evidence>
<keyword evidence="8" id="KW-0963">Cytoplasm</keyword>
<comment type="caution">
    <text evidence="9">The sequence shown here is derived from an EMBL/GenBank/DDBJ whole genome shotgun (WGS) entry which is preliminary data.</text>
</comment>
<dbReference type="SUPFAM" id="SSF53383">
    <property type="entry name" value="PLP-dependent transferases"/>
    <property type="match status" value="1"/>
</dbReference>
<gene>
    <name evidence="8" type="primary">hemL</name>
    <name evidence="9" type="ORF">HMPREF9306_01663</name>
</gene>
<dbReference type="GO" id="GO:0005737">
    <property type="term" value="C:cytoplasm"/>
    <property type="evidence" value="ECO:0007669"/>
    <property type="project" value="UniProtKB-SubCell"/>
</dbReference>
<comment type="cofactor">
    <cofactor evidence="2 8">
        <name>pyridoxal 5'-phosphate</name>
        <dbReference type="ChEBI" id="CHEBI:597326"/>
    </cofactor>
</comment>
<dbReference type="Gene3D" id="3.40.640.10">
    <property type="entry name" value="Type I PLP-dependent aspartate aminotransferase-like (Major domain)"/>
    <property type="match status" value="1"/>
</dbReference>
<keyword evidence="7 8" id="KW-0627">Porphyrin biosynthesis</keyword>
<evidence type="ECO:0000256" key="2">
    <source>
        <dbReference type="ARBA" id="ARBA00001933"/>
    </source>
</evidence>
<dbReference type="Proteomes" id="UP000014417">
    <property type="component" value="Unassembled WGS sequence"/>
</dbReference>
<dbReference type="EC" id="5.4.3.8" evidence="8"/>
<dbReference type="STRING" id="883161.HMPREF9306_01663"/>
<dbReference type="GO" id="GO:0030170">
    <property type="term" value="F:pyridoxal phosphate binding"/>
    <property type="evidence" value="ECO:0007669"/>
    <property type="project" value="InterPro"/>
</dbReference>
<comment type="catalytic activity">
    <reaction evidence="1 8">
        <text>(S)-4-amino-5-oxopentanoate = 5-aminolevulinate</text>
        <dbReference type="Rhea" id="RHEA:14265"/>
        <dbReference type="ChEBI" id="CHEBI:57501"/>
        <dbReference type="ChEBI" id="CHEBI:356416"/>
        <dbReference type="EC" id="5.4.3.8"/>
    </reaction>
</comment>
<dbReference type="OrthoDB" id="4510254at2"/>
<dbReference type="GO" id="GO:0008483">
    <property type="term" value="F:transaminase activity"/>
    <property type="evidence" value="ECO:0007669"/>
    <property type="project" value="InterPro"/>
</dbReference>
<dbReference type="UniPathway" id="UPA00251">
    <property type="reaction ID" value="UER00317"/>
</dbReference>
<evidence type="ECO:0000256" key="8">
    <source>
        <dbReference type="HAMAP-Rule" id="MF_00375"/>
    </source>
</evidence>
<evidence type="ECO:0000313" key="10">
    <source>
        <dbReference type="Proteomes" id="UP000014417"/>
    </source>
</evidence>
<comment type="similarity">
    <text evidence="4 8">Belongs to the class-III pyridoxal-phosphate-dependent aminotransferase family. HemL subfamily.</text>
</comment>
<dbReference type="InterPro" id="IPR049704">
    <property type="entry name" value="Aminotrans_3_PPA_site"/>
</dbReference>
<dbReference type="PANTHER" id="PTHR43713:SF3">
    <property type="entry name" value="GLUTAMATE-1-SEMIALDEHYDE 2,1-AMINOMUTASE 1, CHLOROPLASTIC-RELATED"/>
    <property type="match status" value="1"/>
</dbReference>
<keyword evidence="10" id="KW-1185">Reference proteome</keyword>
<evidence type="ECO:0000256" key="4">
    <source>
        <dbReference type="ARBA" id="ARBA00008981"/>
    </source>
</evidence>
<keyword evidence="5 8" id="KW-0663">Pyridoxal phosphate</keyword>
<evidence type="ECO:0000256" key="5">
    <source>
        <dbReference type="ARBA" id="ARBA00022898"/>
    </source>
</evidence>
<dbReference type="EMBL" id="AGZR01000009">
    <property type="protein sequence ID" value="EPD32099.1"/>
    <property type="molecule type" value="Genomic_DNA"/>
</dbReference>
<reference evidence="9 10" key="1">
    <citation type="submission" date="2013-04" db="EMBL/GenBank/DDBJ databases">
        <title>The Genome Sequence of Propionimicrobium lymphophilum ACS-093-V-SCH5.</title>
        <authorList>
            <consortium name="The Broad Institute Genomics Platform"/>
            <person name="Earl A."/>
            <person name="Ward D."/>
            <person name="Feldgarden M."/>
            <person name="Gevers D."/>
            <person name="Saerens B."/>
            <person name="Vaneechoutte M."/>
            <person name="Walker B."/>
            <person name="Young S."/>
            <person name="Zeng Q."/>
            <person name="Gargeya S."/>
            <person name="Fitzgerald M."/>
            <person name="Haas B."/>
            <person name="Abouelleil A."/>
            <person name="Allen A.W."/>
            <person name="Alvarado L."/>
            <person name="Arachchi H.M."/>
            <person name="Berlin A.M."/>
            <person name="Chapman S.B."/>
            <person name="Gainer-Dewar J."/>
            <person name="Goldberg J."/>
            <person name="Griggs A."/>
            <person name="Gujja S."/>
            <person name="Hansen M."/>
            <person name="Howarth C."/>
            <person name="Imamovic A."/>
            <person name="Ireland A."/>
            <person name="Larimer J."/>
            <person name="McCowan C."/>
            <person name="Murphy C."/>
            <person name="Pearson M."/>
            <person name="Poon T.W."/>
            <person name="Priest M."/>
            <person name="Roberts A."/>
            <person name="Saif S."/>
            <person name="Shea T."/>
            <person name="Sisk P."/>
            <person name="Sykes S."/>
            <person name="Wortman J."/>
            <person name="Nusbaum C."/>
            <person name="Birren B."/>
        </authorList>
    </citation>
    <scope>NUCLEOTIDE SEQUENCE [LARGE SCALE GENOMIC DNA]</scope>
    <source>
        <strain evidence="9 10">ACS-093-V-SCH5</strain>
    </source>
</reference>
<accession>S2WWG7</accession>
<dbReference type="AlphaFoldDB" id="S2WWG7"/>
<dbReference type="HOGENOM" id="CLU_016922_1_5_11"/>
<dbReference type="GO" id="GO:0006782">
    <property type="term" value="P:protoporphyrinogen IX biosynthetic process"/>
    <property type="evidence" value="ECO:0007669"/>
    <property type="project" value="UniProtKB-UniRule"/>
</dbReference>
<dbReference type="Pfam" id="PF00202">
    <property type="entry name" value="Aminotran_3"/>
    <property type="match status" value="1"/>
</dbReference>
<evidence type="ECO:0000256" key="1">
    <source>
        <dbReference type="ARBA" id="ARBA00001579"/>
    </source>
</evidence>
<dbReference type="InterPro" id="IPR005814">
    <property type="entry name" value="Aminotrans_3"/>
</dbReference>
<dbReference type="GO" id="GO:0042286">
    <property type="term" value="F:glutamate-1-semialdehyde 2,1-aminomutase activity"/>
    <property type="evidence" value="ECO:0007669"/>
    <property type="project" value="UniProtKB-UniRule"/>
</dbReference>
<dbReference type="PROSITE" id="PS00600">
    <property type="entry name" value="AA_TRANSFER_CLASS_3"/>
    <property type="match status" value="1"/>
</dbReference>
<comment type="subcellular location">
    <subcellularLocation>
        <location evidence="8">Cytoplasm</location>
    </subcellularLocation>
</comment>
<sequence>MDISTSESLFARALEAMPGGVSSPVRAYGAVGGTPRFAAEAHGPYITDVDGNKYVDLVSTWGPAILGHSHPQIVDAVREIVCKCTSFGAPSEPELLLAEAIKKRVSPVERVRFTSSGTEAVMTAVRLARAATGREKIIKFAGCYHGHSDSLLVAAGSGATTLGSPDSPGVTKGTAADTIVVDYGDLAQVEKALAENEVAAVITEAVPANMGVITPMTGFNRGLRDLCTEYGALFVFDEVLTGFRVSPNGWWGLEGAVEGWEPDLFTFGKVIGGGFPLAAVAGPAQIMDQLSPAGPVYQAGTLSGNPVAATAGLKTLELLDDECYSHMGKISAQITRTLDDELSAAGVPHIINRASNLFSVFFTNGPVTNYDESRAQDTKAFAKFFHTLLNNGVWMAPSAFEAWFVSSSHGDPELKIIEAAIKQAAIAAAQQGE</sequence>
<dbReference type="Gene3D" id="3.90.1150.10">
    <property type="entry name" value="Aspartate Aminotransferase, domain 1"/>
    <property type="match status" value="1"/>
</dbReference>
<evidence type="ECO:0000313" key="9">
    <source>
        <dbReference type="EMBL" id="EPD32099.1"/>
    </source>
</evidence>